<comment type="function">
    <text evidence="7">Part of an energy-coupled inorganic carbon pump.</text>
</comment>
<keyword evidence="3 7" id="KW-1003">Cell membrane</keyword>
<reference evidence="10" key="1">
    <citation type="submission" date="2022-05" db="EMBL/GenBank/DDBJ databases">
        <title>An RpoN-dependent PEP-CTERM gene is involved in floc formation of an Aquincola tertiaricarbonis strain.</title>
        <authorList>
            <person name="Qiu D."/>
            <person name="Xia M."/>
        </authorList>
    </citation>
    <scope>NUCLEOTIDE SEQUENCE</scope>
    <source>
        <strain evidence="10">RN12</strain>
    </source>
</reference>
<dbReference type="InterPro" id="IPR046396">
    <property type="entry name" value="Transporter_DabB"/>
</dbReference>
<feature type="transmembrane region" description="Helical" evidence="7">
    <location>
        <begin position="92"/>
        <end position="112"/>
    </location>
</feature>
<dbReference type="HAMAP" id="MF_00862">
    <property type="entry name" value="DabB"/>
    <property type="match status" value="1"/>
</dbReference>
<evidence type="ECO:0000256" key="5">
    <source>
        <dbReference type="ARBA" id="ARBA00022989"/>
    </source>
</evidence>
<evidence type="ECO:0000256" key="7">
    <source>
        <dbReference type="HAMAP-Rule" id="MF_00862"/>
    </source>
</evidence>
<gene>
    <name evidence="7" type="primary">dabB</name>
    <name evidence="10" type="ORF">MW290_00775</name>
</gene>
<feature type="transmembrane region" description="Helical" evidence="7">
    <location>
        <begin position="406"/>
        <end position="424"/>
    </location>
</feature>
<name>A0ABY4S1Y9_AQUTE</name>
<evidence type="ECO:0000256" key="8">
    <source>
        <dbReference type="RuleBase" id="RU000320"/>
    </source>
</evidence>
<dbReference type="Proteomes" id="UP001056201">
    <property type="component" value="Chromosome 1"/>
</dbReference>
<dbReference type="PANTHER" id="PTHR42829">
    <property type="entry name" value="NADH-UBIQUINONE OXIDOREDUCTASE CHAIN 5"/>
    <property type="match status" value="1"/>
</dbReference>
<evidence type="ECO:0000259" key="9">
    <source>
        <dbReference type="Pfam" id="PF00361"/>
    </source>
</evidence>
<dbReference type="InterPro" id="IPR001750">
    <property type="entry name" value="ND/Mrp_TM"/>
</dbReference>
<feature type="transmembrane region" description="Helical" evidence="7">
    <location>
        <begin position="478"/>
        <end position="499"/>
    </location>
</feature>
<evidence type="ECO:0000256" key="1">
    <source>
        <dbReference type="ARBA" id="ARBA00004127"/>
    </source>
</evidence>
<dbReference type="Pfam" id="PF00361">
    <property type="entry name" value="Proton_antipo_M"/>
    <property type="match status" value="1"/>
</dbReference>
<evidence type="ECO:0000256" key="4">
    <source>
        <dbReference type="ARBA" id="ARBA00022692"/>
    </source>
</evidence>
<protein>
    <recommendedName>
        <fullName evidence="7">Probable inorganic carbon transporter subunit DabB</fullName>
    </recommendedName>
</protein>
<sequence length="555" mass="57307">METLLPELAPWRAALLALPPLMLGLAALAASLFHRQVDMLWRLARVAIGLALLAALLSLVGLVSGGAGIWHGPVLVVLGEAGAVRPGLRSDLLGGVVMLLVCFIGWVITGYSRTYLQGADGQPRYVRGLIGTLAAVALLVGTNNLAVLAVAWVATSLQLHGLLTFFRQRPAALIAAHKKFIASRVGDLCLLGGVALLGLRLGTLDIDAALAALAQRPGPDGHLQAAALLLAASALLKCAQLPVHGWLIQVMEAPTPVSALLHAGVVNLGGFLLLRVGGLVAEVPAAQALLVVAGSATAVVAALVMMTRISIKVSLAWSTCAQMGFMLMQCGLGLHALALLHLVAHSLYKAHAFLSAGGAVQQARLRQLMPPAPRPGALAWAGAAVAGLGLAALAAAAWGLGAVPQGPLLAATVILGLALAPLMVRAHSGRAALRGLLVAAGVAGLYLGLHALVEGAWAAAHPVSLHGHAAPAWLQAGLVAWVVGCFALLFILQAVVLAAPHSALARRLYPVMFGGLYLDEWFTRLTFRLWPARLPPPPTLPVPRPHADVRPQQST</sequence>
<dbReference type="InterPro" id="IPR003945">
    <property type="entry name" value="NU5C-like"/>
</dbReference>
<dbReference type="RefSeq" id="WP_250195457.1">
    <property type="nucleotide sequence ID" value="NZ_CP097635.1"/>
</dbReference>
<dbReference type="PRINTS" id="PR01434">
    <property type="entry name" value="NADHDHGNASE5"/>
</dbReference>
<accession>A0ABY4S1Y9</accession>
<feature type="domain" description="NADH:quinone oxidoreductase/Mrp antiporter transmembrane" evidence="9">
    <location>
        <begin position="143"/>
        <end position="363"/>
    </location>
</feature>
<evidence type="ECO:0000256" key="3">
    <source>
        <dbReference type="ARBA" id="ARBA00022475"/>
    </source>
</evidence>
<feature type="transmembrane region" description="Helical" evidence="7">
    <location>
        <begin position="287"/>
        <end position="311"/>
    </location>
</feature>
<feature type="transmembrane region" description="Helical" evidence="7">
    <location>
        <begin position="259"/>
        <end position="281"/>
    </location>
</feature>
<comment type="subcellular location">
    <subcellularLocation>
        <location evidence="7">Cell membrane</location>
        <topology evidence="7">Multi-pass membrane protein</topology>
    </subcellularLocation>
    <subcellularLocation>
        <location evidence="1">Endomembrane system</location>
        <topology evidence="1">Multi-pass membrane protein</topology>
    </subcellularLocation>
    <subcellularLocation>
        <location evidence="8">Membrane</location>
        <topology evidence="8">Multi-pass membrane protein</topology>
    </subcellularLocation>
</comment>
<proteinExistence type="inferred from homology"/>
<keyword evidence="11" id="KW-1185">Reference proteome</keyword>
<dbReference type="PANTHER" id="PTHR42829:SF1">
    <property type="entry name" value="INORGANIC CARBON TRANSPORTER SUBUNIT DABB-RELATED"/>
    <property type="match status" value="1"/>
</dbReference>
<feature type="transmembrane region" description="Helical" evidence="7">
    <location>
        <begin position="46"/>
        <end position="72"/>
    </location>
</feature>
<dbReference type="EMBL" id="CP097635">
    <property type="protein sequence ID" value="URI07192.1"/>
    <property type="molecule type" value="Genomic_DNA"/>
</dbReference>
<evidence type="ECO:0000256" key="6">
    <source>
        <dbReference type="ARBA" id="ARBA00023136"/>
    </source>
</evidence>
<feature type="transmembrane region" description="Helical" evidence="7">
    <location>
        <begin position="377"/>
        <end position="400"/>
    </location>
</feature>
<keyword evidence="5 7" id="KW-1133">Transmembrane helix</keyword>
<dbReference type="NCBIfam" id="NF006029">
    <property type="entry name" value="PRK08168.1"/>
    <property type="match status" value="1"/>
</dbReference>
<evidence type="ECO:0000256" key="2">
    <source>
        <dbReference type="ARBA" id="ARBA00022448"/>
    </source>
</evidence>
<feature type="transmembrane region" description="Helical" evidence="7">
    <location>
        <begin position="323"/>
        <end position="342"/>
    </location>
</feature>
<comment type="similarity">
    <text evidence="7">Belongs to the inorganic carbon transporter (TC 9.A.2) DabB family.</text>
</comment>
<keyword evidence="6 7" id="KW-0472">Membrane</keyword>
<organism evidence="10 11">
    <name type="scientific">Aquincola tertiaricarbonis</name>
    <dbReference type="NCBI Taxonomy" id="391953"/>
    <lineage>
        <taxon>Bacteria</taxon>
        <taxon>Pseudomonadati</taxon>
        <taxon>Pseudomonadota</taxon>
        <taxon>Betaproteobacteria</taxon>
        <taxon>Burkholderiales</taxon>
        <taxon>Sphaerotilaceae</taxon>
        <taxon>Aquincola</taxon>
    </lineage>
</organism>
<evidence type="ECO:0000313" key="11">
    <source>
        <dbReference type="Proteomes" id="UP001056201"/>
    </source>
</evidence>
<keyword evidence="4 7" id="KW-0812">Transmembrane</keyword>
<evidence type="ECO:0000313" key="10">
    <source>
        <dbReference type="EMBL" id="URI07192.1"/>
    </source>
</evidence>
<feature type="transmembrane region" description="Helical" evidence="7">
    <location>
        <begin position="12"/>
        <end position="34"/>
    </location>
</feature>
<comment type="subunit">
    <text evidence="7">Forms a complex with DabA.</text>
</comment>
<keyword evidence="2 7" id="KW-0813">Transport</keyword>
<feature type="transmembrane region" description="Helical" evidence="7">
    <location>
        <begin position="436"/>
        <end position="458"/>
    </location>
</feature>